<dbReference type="SUPFAM" id="SSF52777">
    <property type="entry name" value="CoA-dependent acyltransferases"/>
    <property type="match status" value="1"/>
</dbReference>
<dbReference type="Gene3D" id="3.30.559.10">
    <property type="entry name" value="Chloramphenicol acetyltransferase-like domain"/>
    <property type="match status" value="1"/>
</dbReference>
<evidence type="ECO:0000313" key="2">
    <source>
        <dbReference type="EMBL" id="NHF60225.1"/>
    </source>
</evidence>
<dbReference type="Proteomes" id="UP000707206">
    <property type="component" value="Unassembled WGS sequence"/>
</dbReference>
<dbReference type="InterPro" id="IPR023213">
    <property type="entry name" value="CAT-like_dom_sf"/>
</dbReference>
<dbReference type="InterPro" id="IPR001707">
    <property type="entry name" value="Cmp_AcTrfase"/>
</dbReference>
<dbReference type="AlphaFoldDB" id="A0A967E722"/>
<evidence type="ECO:0000313" key="3">
    <source>
        <dbReference type="Proteomes" id="UP000707206"/>
    </source>
</evidence>
<reference evidence="2" key="1">
    <citation type="submission" date="2019-07" db="EMBL/GenBank/DDBJ databases">
        <authorList>
            <person name="De-Chao Zhang Q."/>
        </authorList>
    </citation>
    <scope>NUCLEOTIDE SEQUENCE</scope>
    <source>
        <strain evidence="2">TP-CH-4</strain>
    </source>
</reference>
<dbReference type="EMBL" id="VIKU02000003">
    <property type="protein sequence ID" value="NHF60225.1"/>
    <property type="molecule type" value="Genomic_DNA"/>
</dbReference>
<reference evidence="2" key="2">
    <citation type="submission" date="2020-03" db="EMBL/GenBank/DDBJ databases">
        <title>Flavobacteriaceae bacterium strain TP-CH-4, a member of the family Flavobacteriaceae isolated from a deep-sea seamount.</title>
        <authorList>
            <person name="Zhang D.-C."/>
        </authorList>
    </citation>
    <scope>NUCLEOTIDE SEQUENCE</scope>
    <source>
        <strain evidence="2">TP-CH-4</strain>
    </source>
</reference>
<proteinExistence type="predicted"/>
<dbReference type="SMART" id="SM01059">
    <property type="entry name" value="CAT"/>
    <property type="match status" value="1"/>
</dbReference>
<evidence type="ECO:0000256" key="1">
    <source>
        <dbReference type="PIRSR" id="PIRSR000440-1"/>
    </source>
</evidence>
<accession>A0A967E722</accession>
<dbReference type="PANTHER" id="PTHR38474">
    <property type="entry name" value="SLR0299 PROTEIN"/>
    <property type="match status" value="1"/>
</dbReference>
<dbReference type="PIRSF" id="PIRSF000440">
    <property type="entry name" value="CAT"/>
    <property type="match status" value="1"/>
</dbReference>
<comment type="caution">
    <text evidence="2">The sequence shown here is derived from an EMBL/GenBank/DDBJ whole genome shotgun (WGS) entry which is preliminary data.</text>
</comment>
<organism evidence="2 3">
    <name type="scientific">Pelagihabitans pacificus</name>
    <dbReference type="NCBI Taxonomy" id="2696054"/>
    <lineage>
        <taxon>Bacteria</taxon>
        <taxon>Pseudomonadati</taxon>
        <taxon>Bacteroidota</taxon>
        <taxon>Flavobacteriia</taxon>
        <taxon>Flavobacteriales</taxon>
        <taxon>Flavobacteriaceae</taxon>
        <taxon>Pelagihabitans</taxon>
    </lineage>
</organism>
<dbReference type="RefSeq" id="WP_152574719.1">
    <property type="nucleotide sequence ID" value="NZ_VIKU02000003.1"/>
</dbReference>
<feature type="active site" description="Proton acceptor" evidence="1">
    <location>
        <position position="186"/>
    </location>
</feature>
<dbReference type="PANTHER" id="PTHR38474:SF1">
    <property type="entry name" value="SLR0299 PROTEIN"/>
    <property type="match status" value="1"/>
</dbReference>
<gene>
    <name evidence="2" type="ORF">FK220_012795</name>
</gene>
<dbReference type="GO" id="GO:0008811">
    <property type="term" value="F:chloramphenicol O-acetyltransferase activity"/>
    <property type="evidence" value="ECO:0007669"/>
    <property type="project" value="InterPro"/>
</dbReference>
<dbReference type="Pfam" id="PF00302">
    <property type="entry name" value="CAT"/>
    <property type="match status" value="1"/>
</dbReference>
<protein>
    <submittedName>
        <fullName evidence="2">Chloramphenicol acetyltransferase</fullName>
    </submittedName>
</protein>
<keyword evidence="3" id="KW-1185">Reference proteome</keyword>
<sequence>MKSIHFTNPHRRKHFDFFNGMNHPHFNITANVDITQLLPYLKSNELPTSSSIVYLIAKAANDIPEFRWRIRDGEVVEHQSVQPSFTVPTEETDVFSFCTVAYTADARIFIENAQKQIAAMGTNPSFEDEEHRDDYLFLSAFPWVSFTGMQHAMHYHPCDSIPRISWGKFFEQDGKIWMPLSVQVHHAVVDGIHVGRYFQLMEQMAALPRNFLGAI</sequence>
<name>A0A967E722_9FLAO</name>